<sequence length="82" mass="9055">MPNNPEETIRIYTGPALVAQALKSRLNDIGIEPITKDDHQSGIVSGFAIGVPGQVRLFIRKDQLPKAQPVIDLFLKDMAEEE</sequence>
<dbReference type="EMBL" id="QEHR01000005">
    <property type="protein sequence ID" value="PVW14682.1"/>
    <property type="molecule type" value="Genomic_DNA"/>
</dbReference>
<dbReference type="OrthoDB" id="1149279at2"/>
<dbReference type="RefSeq" id="WP_116694458.1">
    <property type="nucleotide sequence ID" value="NZ_QEHR01000005.1"/>
</dbReference>
<reference evidence="1 2" key="1">
    <citation type="submission" date="2018-04" db="EMBL/GenBank/DDBJ databases">
        <title>Marixanthomonas spongiae HN-E44 sp. nov., isolated from a marine sponge.</title>
        <authorList>
            <person name="Luo L."/>
            <person name="Zhuang L."/>
        </authorList>
    </citation>
    <scope>NUCLEOTIDE SEQUENCE [LARGE SCALE GENOMIC DNA]</scope>
    <source>
        <strain evidence="1 2">HN-E44</strain>
    </source>
</reference>
<accession>A0A2U0I0P9</accession>
<keyword evidence="2" id="KW-1185">Reference proteome</keyword>
<evidence type="ECO:0000313" key="2">
    <source>
        <dbReference type="Proteomes" id="UP000245962"/>
    </source>
</evidence>
<comment type="caution">
    <text evidence="1">The sequence shown here is derived from an EMBL/GenBank/DDBJ whole genome shotgun (WGS) entry which is preliminary data.</text>
</comment>
<dbReference type="AlphaFoldDB" id="A0A2U0I0P9"/>
<name>A0A2U0I0P9_9FLAO</name>
<evidence type="ECO:0000313" key="1">
    <source>
        <dbReference type="EMBL" id="PVW14682.1"/>
    </source>
</evidence>
<proteinExistence type="predicted"/>
<dbReference type="Proteomes" id="UP000245962">
    <property type="component" value="Unassembled WGS sequence"/>
</dbReference>
<gene>
    <name evidence="1" type="ORF">DDV96_09185</name>
</gene>
<protein>
    <submittedName>
        <fullName evidence="1">Uncharacterized protein</fullName>
    </submittedName>
</protein>
<organism evidence="1 2">
    <name type="scientific">Marixanthomonas spongiae</name>
    <dbReference type="NCBI Taxonomy" id="2174845"/>
    <lineage>
        <taxon>Bacteria</taxon>
        <taxon>Pseudomonadati</taxon>
        <taxon>Bacteroidota</taxon>
        <taxon>Flavobacteriia</taxon>
        <taxon>Flavobacteriales</taxon>
        <taxon>Flavobacteriaceae</taxon>
        <taxon>Marixanthomonas</taxon>
    </lineage>
</organism>